<keyword evidence="2" id="KW-1185">Reference proteome</keyword>
<dbReference type="RefSeq" id="WP_272737384.1">
    <property type="nucleotide sequence ID" value="NZ_CP116942.1"/>
</dbReference>
<name>A0AAF0BS78_9ACTN</name>
<dbReference type="Proteomes" id="UP001216390">
    <property type="component" value="Chromosome"/>
</dbReference>
<proteinExistence type="predicted"/>
<gene>
    <name evidence="1" type="ORF">PO878_03900</name>
</gene>
<dbReference type="EMBL" id="CP116942">
    <property type="protein sequence ID" value="WCO67866.1"/>
    <property type="molecule type" value="Genomic_DNA"/>
</dbReference>
<evidence type="ECO:0000313" key="1">
    <source>
        <dbReference type="EMBL" id="WCO67866.1"/>
    </source>
</evidence>
<dbReference type="AlphaFoldDB" id="A0AAF0BS78"/>
<evidence type="ECO:0000313" key="2">
    <source>
        <dbReference type="Proteomes" id="UP001216390"/>
    </source>
</evidence>
<dbReference type="KEGG" id="ima:PO878_03900"/>
<accession>A0AAF0BS78</accession>
<protein>
    <submittedName>
        <fullName evidence="1">Uncharacterized protein</fullName>
    </submittedName>
</protein>
<organism evidence="1 2">
    <name type="scientific">Iamia majanohamensis</name>
    <dbReference type="NCBI Taxonomy" id="467976"/>
    <lineage>
        <taxon>Bacteria</taxon>
        <taxon>Bacillati</taxon>
        <taxon>Actinomycetota</taxon>
        <taxon>Acidimicrobiia</taxon>
        <taxon>Acidimicrobiales</taxon>
        <taxon>Iamiaceae</taxon>
        <taxon>Iamia</taxon>
    </lineage>
</organism>
<sequence length="127" mass="12770">MTDLVYDGALGAIAALDGDDAVIVVVGPGYTPDPSHATVADLLDEVGRADCTVSTSLTSNVLRLDIDSEPIEVDIDSAAIVGGWVLATDGATDADRVLLRWGEDAGGTPADPYPISCPSGAITAAGS</sequence>
<reference evidence="1" key="1">
    <citation type="submission" date="2023-01" db="EMBL/GenBank/DDBJ databases">
        <title>The diversity of Class Acidimicrobiia in South China Sea sediment environments and the proposal of Iamia marina sp. nov., a novel species of the genus Iamia.</title>
        <authorList>
            <person name="He Y."/>
            <person name="Tian X."/>
        </authorList>
    </citation>
    <scope>NUCLEOTIDE SEQUENCE</scope>
    <source>
        <strain evidence="1">DSM 19957</strain>
    </source>
</reference>